<dbReference type="InterPro" id="IPR008854">
    <property type="entry name" value="TPMT"/>
</dbReference>
<dbReference type="SUPFAM" id="SSF53335">
    <property type="entry name" value="S-adenosyl-L-methionine-dependent methyltransferases"/>
    <property type="match status" value="1"/>
</dbReference>
<dbReference type="PANTHER" id="PTHR32183">
    <property type="match status" value="1"/>
</dbReference>
<dbReference type="Pfam" id="PF05724">
    <property type="entry name" value="TPMT"/>
    <property type="match status" value="1"/>
</dbReference>
<dbReference type="InterPro" id="IPR029063">
    <property type="entry name" value="SAM-dependent_MTases_sf"/>
</dbReference>
<evidence type="ECO:0000256" key="3">
    <source>
        <dbReference type="ARBA" id="ARBA00022679"/>
    </source>
</evidence>
<evidence type="ECO:0000256" key="1">
    <source>
        <dbReference type="ARBA" id="ARBA00022553"/>
    </source>
</evidence>
<dbReference type="Gene3D" id="3.40.50.150">
    <property type="entry name" value="Vaccinia Virus protein VP39"/>
    <property type="match status" value="1"/>
</dbReference>
<dbReference type="PANTHER" id="PTHR32183:SF6">
    <property type="entry name" value="CYSTEINE SULFINATE DESULFINASE_CYSTEINE DESULFURASE AND RELATED ENZYMES"/>
    <property type="match status" value="1"/>
</dbReference>
<dbReference type="GO" id="GO:0032259">
    <property type="term" value="P:methylation"/>
    <property type="evidence" value="ECO:0007669"/>
    <property type="project" value="UniProtKB-KW"/>
</dbReference>
<keyword evidence="3 6" id="KW-0808">Transferase</keyword>
<keyword evidence="7" id="KW-1185">Reference proteome</keyword>
<dbReference type="OrthoDB" id="276151at2759"/>
<protein>
    <submittedName>
        <fullName evidence="6 8">S-adenosyl-L-methionine-dependent methyltransferase</fullName>
    </submittedName>
</protein>
<dbReference type="EMBL" id="ML975155">
    <property type="protein sequence ID" value="KAF1813428.1"/>
    <property type="molecule type" value="Genomic_DNA"/>
</dbReference>
<keyword evidence="4" id="KW-0949">S-adenosyl-L-methionine</keyword>
<dbReference type="CDD" id="cd02440">
    <property type="entry name" value="AdoMet_MTases"/>
    <property type="match status" value="1"/>
</dbReference>
<dbReference type="PROSITE" id="PS51585">
    <property type="entry name" value="SAM_MT_TPMT"/>
    <property type="match status" value="1"/>
</dbReference>
<dbReference type="Proteomes" id="UP000504638">
    <property type="component" value="Unplaced"/>
</dbReference>
<feature type="compositionally biased region" description="Basic and acidic residues" evidence="5">
    <location>
        <begin position="241"/>
        <end position="268"/>
    </location>
</feature>
<proteinExistence type="predicted"/>
<dbReference type="RefSeq" id="XP_033535059.1">
    <property type="nucleotide sequence ID" value="XM_033682811.1"/>
</dbReference>
<evidence type="ECO:0000313" key="7">
    <source>
        <dbReference type="Proteomes" id="UP000504638"/>
    </source>
</evidence>
<sequence>MTEPTPLPNAASHLSAPEIRALFANHFGATHGEERGRKWDELWQNNFTPWDQGEPNPALVDLVDSSHPKNSCIPGPVVLDGQGNVVRRRRALVPGCGKGYDVLLFAAKGYDAVGLEYSAKAVEQCEAERRRSEENGWEVYKAGQYGKGRVMFLEGDFFAKEWQKDQQWDLIYDYTFLCAMEPSMRPAWARRMSELLTRDGRLVCLEFPLYKDTTSGGPPWGLTPGIYAAHLGHPGLDIPYGEDRKPDEDEVKKLGSGEVSPLERTEHWQPDRTFKLGQGTDYLSIWKKVD</sequence>
<reference evidence="8" key="3">
    <citation type="submission" date="2025-04" db="UniProtKB">
        <authorList>
            <consortium name="RefSeq"/>
        </authorList>
    </citation>
    <scope>IDENTIFICATION</scope>
    <source>
        <strain evidence="8">CBS 781.70</strain>
    </source>
</reference>
<dbReference type="AlphaFoldDB" id="A0A6G1G5X4"/>
<reference evidence="8" key="2">
    <citation type="submission" date="2020-04" db="EMBL/GenBank/DDBJ databases">
        <authorList>
            <consortium name="NCBI Genome Project"/>
        </authorList>
    </citation>
    <scope>NUCLEOTIDE SEQUENCE</scope>
    <source>
        <strain evidence="8">CBS 781.70</strain>
    </source>
</reference>
<evidence type="ECO:0000256" key="5">
    <source>
        <dbReference type="SAM" id="MobiDB-lite"/>
    </source>
</evidence>
<keyword evidence="2 6" id="KW-0489">Methyltransferase</keyword>
<dbReference type="GO" id="GO:0008757">
    <property type="term" value="F:S-adenosylmethionine-dependent methyltransferase activity"/>
    <property type="evidence" value="ECO:0007669"/>
    <property type="project" value="InterPro"/>
</dbReference>
<organism evidence="6">
    <name type="scientific">Eremomyces bilateralis CBS 781.70</name>
    <dbReference type="NCBI Taxonomy" id="1392243"/>
    <lineage>
        <taxon>Eukaryota</taxon>
        <taxon>Fungi</taxon>
        <taxon>Dikarya</taxon>
        <taxon>Ascomycota</taxon>
        <taxon>Pezizomycotina</taxon>
        <taxon>Dothideomycetes</taxon>
        <taxon>Dothideomycetes incertae sedis</taxon>
        <taxon>Eremomycetales</taxon>
        <taxon>Eremomycetaceae</taxon>
        <taxon>Eremomyces</taxon>
    </lineage>
</organism>
<evidence type="ECO:0000256" key="2">
    <source>
        <dbReference type="ARBA" id="ARBA00022603"/>
    </source>
</evidence>
<feature type="region of interest" description="Disordered" evidence="5">
    <location>
        <begin position="238"/>
        <end position="268"/>
    </location>
</feature>
<name>A0A6G1G5X4_9PEZI</name>
<dbReference type="GeneID" id="54423381"/>
<evidence type="ECO:0000256" key="4">
    <source>
        <dbReference type="ARBA" id="ARBA00022691"/>
    </source>
</evidence>
<evidence type="ECO:0000313" key="6">
    <source>
        <dbReference type="EMBL" id="KAF1813428.1"/>
    </source>
</evidence>
<reference evidence="6 8" key="1">
    <citation type="submission" date="2020-01" db="EMBL/GenBank/DDBJ databases">
        <authorList>
            <consortium name="DOE Joint Genome Institute"/>
            <person name="Haridas S."/>
            <person name="Albert R."/>
            <person name="Binder M."/>
            <person name="Bloem J."/>
            <person name="Labutti K."/>
            <person name="Salamov A."/>
            <person name="Andreopoulos B."/>
            <person name="Baker S.E."/>
            <person name="Barry K."/>
            <person name="Bills G."/>
            <person name="Bluhm B.H."/>
            <person name="Cannon C."/>
            <person name="Castanera R."/>
            <person name="Culley D.E."/>
            <person name="Daum C."/>
            <person name="Ezra D."/>
            <person name="Gonzalez J.B."/>
            <person name="Henrissat B."/>
            <person name="Kuo A."/>
            <person name="Liang C."/>
            <person name="Lipzen A."/>
            <person name="Lutzoni F."/>
            <person name="Magnuson J."/>
            <person name="Mondo S."/>
            <person name="Nolan M."/>
            <person name="Ohm R."/>
            <person name="Pangilinan J."/>
            <person name="Park H.-J."/>
            <person name="Ramirez L."/>
            <person name="Alfaro M."/>
            <person name="Sun H."/>
            <person name="Tritt A."/>
            <person name="Yoshinaga Y."/>
            <person name="Zwiers L.-H."/>
            <person name="Turgeon B.G."/>
            <person name="Goodwin S.B."/>
            <person name="Spatafora J.W."/>
            <person name="Crous P.W."/>
            <person name="Grigoriev I.V."/>
        </authorList>
    </citation>
    <scope>NUCLEOTIDE SEQUENCE</scope>
    <source>
        <strain evidence="6 8">CBS 781.70</strain>
    </source>
</reference>
<gene>
    <name evidence="6 8" type="ORF">P152DRAFT_513656</name>
</gene>
<accession>A0A6G1G5X4</accession>
<evidence type="ECO:0000313" key="8">
    <source>
        <dbReference type="RefSeq" id="XP_033535059.1"/>
    </source>
</evidence>
<keyword evidence="1" id="KW-0597">Phosphoprotein</keyword>